<proteinExistence type="predicted"/>
<accession>A0ACC2VAB3</accession>
<dbReference type="Proteomes" id="UP001241377">
    <property type="component" value="Unassembled WGS sequence"/>
</dbReference>
<comment type="caution">
    <text evidence="1">The sequence shown here is derived from an EMBL/GenBank/DDBJ whole genome shotgun (WGS) entry which is preliminary data.</text>
</comment>
<reference evidence="1" key="1">
    <citation type="submission" date="2023-04" db="EMBL/GenBank/DDBJ databases">
        <title>Draft Genome sequencing of Naganishia species isolated from polar environments using Oxford Nanopore Technology.</title>
        <authorList>
            <person name="Leo P."/>
            <person name="Venkateswaran K."/>
        </authorList>
    </citation>
    <scope>NUCLEOTIDE SEQUENCE</scope>
    <source>
        <strain evidence="1">MNA-CCFEE 5261</strain>
    </source>
</reference>
<sequence length="461" mass="52590">MFYCLKCNAPLQIDHSLQDANTGQLNLLTQNKQSVLAAAPKLNLVDFIPKERLELLEEVEKNGHNEPIHFLDTIEEHGTDSLPDHDSLPDASLVVNGGEIEEPVPVLAPSPESSEADGPNPISGRIHTLEKIFDILSNKGEVNHPMCDECAELLIENYKLKFDQNQREKDLYMTFLKKLKLKDDSDIKELDLDTKLRDSIQECRDLAASEQEKLQELRSLEQNREELSKELQDVKMELALQQSTELLNALRLKNELHWTLQRKADQLAQEKARYRVVLNRLDHLRNLNMYTKFFDIAADDQFGKINGFRLGYKVPWLEVNCALGQVVLLAVFLCKRLDVRLQSYKLVPMGSRSQIVKLSSDHDKSKTVLNLYLSNELSLGKLFNFNKLDVSMIALLDVLSQIEATVLALDSEIELPYTISPKKDVIGGKSIRVTSNSDWTFSCKFLLVNFKWILTYASSRH</sequence>
<evidence type="ECO:0000313" key="2">
    <source>
        <dbReference type="Proteomes" id="UP001241377"/>
    </source>
</evidence>
<keyword evidence="2" id="KW-1185">Reference proteome</keyword>
<name>A0ACC2VAB3_9TREE</name>
<gene>
    <name evidence="1" type="primary">ATG6</name>
    <name evidence="1" type="ORF">QFC19_007488</name>
</gene>
<protein>
    <submittedName>
        <fullName evidence="1">Autophagy protein 6</fullName>
    </submittedName>
</protein>
<dbReference type="EMBL" id="JASBWR010000100">
    <property type="protein sequence ID" value="KAJ9095507.1"/>
    <property type="molecule type" value="Genomic_DNA"/>
</dbReference>
<evidence type="ECO:0000313" key="1">
    <source>
        <dbReference type="EMBL" id="KAJ9095507.1"/>
    </source>
</evidence>
<organism evidence="1 2">
    <name type="scientific">Naganishia cerealis</name>
    <dbReference type="NCBI Taxonomy" id="610337"/>
    <lineage>
        <taxon>Eukaryota</taxon>
        <taxon>Fungi</taxon>
        <taxon>Dikarya</taxon>
        <taxon>Basidiomycota</taxon>
        <taxon>Agaricomycotina</taxon>
        <taxon>Tremellomycetes</taxon>
        <taxon>Filobasidiales</taxon>
        <taxon>Filobasidiaceae</taxon>
        <taxon>Naganishia</taxon>
    </lineage>
</organism>